<evidence type="ECO:0000256" key="3">
    <source>
        <dbReference type="ARBA" id="ARBA00018863"/>
    </source>
</evidence>
<evidence type="ECO:0000256" key="10">
    <source>
        <dbReference type="ARBA" id="ARBA00023175"/>
    </source>
</evidence>
<evidence type="ECO:0000256" key="1">
    <source>
        <dbReference type="ARBA" id="ARBA00004120"/>
    </source>
</evidence>
<feature type="compositionally biased region" description="Basic and acidic residues" evidence="13">
    <location>
        <begin position="1"/>
        <end position="11"/>
    </location>
</feature>
<keyword evidence="15" id="KW-1185">Reference proteome</keyword>
<dbReference type="GO" id="GO:0005930">
    <property type="term" value="C:axoneme"/>
    <property type="evidence" value="ECO:0007669"/>
    <property type="project" value="TreeGrafter"/>
</dbReference>
<dbReference type="PANTHER" id="PTHR13236">
    <property type="entry name" value="DYNEIN 2 LIGHT INTERMEDIATE CHAIN, ISOFORM 2"/>
    <property type="match status" value="1"/>
</dbReference>
<protein>
    <recommendedName>
        <fullName evidence="3">Cytoplasmic dynein 2 light intermediate chain 1</fullName>
    </recommendedName>
</protein>
<dbReference type="Proteomes" id="UP000673552">
    <property type="component" value="Chromosome 32"/>
</dbReference>
<evidence type="ECO:0000256" key="11">
    <source>
        <dbReference type="ARBA" id="ARBA00023212"/>
    </source>
</evidence>
<keyword evidence="6" id="KW-0493">Microtubule</keyword>
<sequence length="425" mass="46966">MPGSMEDRDLHASSNGEQKSPTEHLQRPRSSSKPRSAESAEPVPPQPSELSETPATAGDGTHAPIVIDPTKDLWQNITRNVKDANVEQAETNLIMVGAPGSGKTTLLNRIYTSFQSSSGGSGSKRVKATTALDYSFARRSERNVAPVAHFWEIAQGTQFAQLLDVVVTPENVHTVVAAVVVDASEEGLSVAWETATYWMRRLDQRVGDISQRMKAKGSTTPEKMLARAQKAIGLDHPDLQRMRLSGVPMVLVINKIDAFRGDTQQLKLLCRSMRYLAHVYGAHVVFTSEQESVRWRALMNFTLFQAPFDPKYLQTDPERGAVLLTADRDSFLDIGDPNVSRLGGGSANTGDAELDRWKVPFDDAFSPKKLAEEDKVIDDPFIRRLYDTAEGGFGEPVIDALRRQKDEELEQYRKNSNKAANASKV</sequence>
<evidence type="ECO:0000313" key="14">
    <source>
        <dbReference type="EMBL" id="KAG5470736.1"/>
    </source>
</evidence>
<comment type="similarity">
    <text evidence="2">Belongs to the dynein light intermediate chain family.</text>
</comment>
<dbReference type="AlphaFoldDB" id="A0A836KEB2"/>
<evidence type="ECO:0000256" key="2">
    <source>
        <dbReference type="ARBA" id="ARBA00006831"/>
    </source>
</evidence>
<dbReference type="GO" id="GO:0045504">
    <property type="term" value="F:dynein heavy chain binding"/>
    <property type="evidence" value="ECO:0007669"/>
    <property type="project" value="TreeGrafter"/>
</dbReference>
<dbReference type="RefSeq" id="XP_067176129.1">
    <property type="nucleotide sequence ID" value="XM_067319580.1"/>
</dbReference>
<evidence type="ECO:0000313" key="15">
    <source>
        <dbReference type="Proteomes" id="UP000673552"/>
    </source>
</evidence>
<evidence type="ECO:0000256" key="7">
    <source>
        <dbReference type="ARBA" id="ARBA00022794"/>
    </source>
</evidence>
<evidence type="ECO:0000256" key="5">
    <source>
        <dbReference type="ARBA" id="ARBA00022490"/>
    </source>
</evidence>
<evidence type="ECO:0000256" key="13">
    <source>
        <dbReference type="SAM" id="MobiDB-lite"/>
    </source>
</evidence>
<dbReference type="GO" id="GO:0005868">
    <property type="term" value="C:cytoplasmic dynein complex"/>
    <property type="evidence" value="ECO:0007669"/>
    <property type="project" value="InterPro"/>
</dbReference>
<evidence type="ECO:0000256" key="9">
    <source>
        <dbReference type="ARBA" id="ARBA00023069"/>
    </source>
</evidence>
<dbReference type="PANTHER" id="PTHR13236:SF0">
    <property type="entry name" value="CYTOPLASMIC DYNEIN 2 LIGHT INTERMEDIATE CHAIN 1"/>
    <property type="match status" value="1"/>
</dbReference>
<feature type="region of interest" description="Disordered" evidence="13">
    <location>
        <begin position="1"/>
        <end position="66"/>
    </location>
</feature>
<dbReference type="GO" id="GO:0005874">
    <property type="term" value="C:microtubule"/>
    <property type="evidence" value="ECO:0007669"/>
    <property type="project" value="UniProtKB-KW"/>
</dbReference>
<evidence type="ECO:0000256" key="12">
    <source>
        <dbReference type="ARBA" id="ARBA00023273"/>
    </source>
</evidence>
<name>A0A836KEB2_9TRYP</name>
<dbReference type="EMBL" id="JAFEUZ010000032">
    <property type="protein sequence ID" value="KAG5470736.1"/>
    <property type="molecule type" value="Genomic_DNA"/>
</dbReference>
<dbReference type="GeneID" id="92512092"/>
<evidence type="ECO:0000256" key="4">
    <source>
        <dbReference type="ARBA" id="ARBA00022473"/>
    </source>
</evidence>
<dbReference type="InterPro" id="IPR040045">
    <property type="entry name" value="DYNC2LI1"/>
</dbReference>
<dbReference type="GO" id="GO:0035721">
    <property type="term" value="P:intraciliary retrograde transport"/>
    <property type="evidence" value="ECO:0007669"/>
    <property type="project" value="InterPro"/>
</dbReference>
<keyword evidence="4" id="KW-0217">Developmental protein</keyword>
<evidence type="ECO:0000256" key="8">
    <source>
        <dbReference type="ARBA" id="ARBA00023017"/>
    </source>
</evidence>
<keyword evidence="12" id="KW-0966">Cell projection</keyword>
<gene>
    <name evidence="14" type="ORF">LSCM1_01985</name>
</gene>
<keyword evidence="8" id="KW-0243">Dynein</keyword>
<keyword evidence="9" id="KW-0969">Cilium</keyword>
<comment type="subcellular location">
    <subcellularLocation>
        <location evidence="1">Cytoplasm</location>
        <location evidence="1">Cytoskeleton</location>
        <location evidence="1">Cilium basal body</location>
    </subcellularLocation>
</comment>
<keyword evidence="7" id="KW-0970">Cilium biogenesis/degradation</keyword>
<keyword evidence="11" id="KW-0206">Cytoskeleton</keyword>
<keyword evidence="10" id="KW-0505">Motor protein</keyword>
<dbReference type="SUPFAM" id="SSF52540">
    <property type="entry name" value="P-loop containing nucleoside triphosphate hydrolases"/>
    <property type="match status" value="1"/>
</dbReference>
<reference evidence="14 15" key="1">
    <citation type="submission" date="2021-03" db="EMBL/GenBank/DDBJ databases">
        <title>Leishmania (Mundinia) martiniquensis Genome sequencing and assembly.</title>
        <authorList>
            <person name="Almutairi H."/>
            <person name="Gatherer D."/>
        </authorList>
    </citation>
    <scope>NUCLEOTIDE SEQUENCE [LARGE SCALE GENOMIC DNA]</scope>
    <source>
        <strain evidence="14">LSCM1</strain>
    </source>
</reference>
<organism evidence="14 15">
    <name type="scientific">Leishmania martiniquensis</name>
    <dbReference type="NCBI Taxonomy" id="1580590"/>
    <lineage>
        <taxon>Eukaryota</taxon>
        <taxon>Discoba</taxon>
        <taxon>Euglenozoa</taxon>
        <taxon>Kinetoplastea</taxon>
        <taxon>Metakinetoplastina</taxon>
        <taxon>Trypanosomatida</taxon>
        <taxon>Trypanosomatidae</taxon>
        <taxon>Leishmaniinae</taxon>
        <taxon>Leishmania</taxon>
    </lineage>
</organism>
<dbReference type="GO" id="GO:0035735">
    <property type="term" value="P:intraciliary transport involved in cilium assembly"/>
    <property type="evidence" value="ECO:0007669"/>
    <property type="project" value="InterPro"/>
</dbReference>
<accession>A0A836KEB2</accession>
<keyword evidence="5" id="KW-0963">Cytoplasm</keyword>
<evidence type="ECO:0000256" key="6">
    <source>
        <dbReference type="ARBA" id="ARBA00022701"/>
    </source>
</evidence>
<dbReference type="Gene3D" id="3.40.50.300">
    <property type="entry name" value="P-loop containing nucleotide triphosphate hydrolases"/>
    <property type="match status" value="1"/>
</dbReference>
<dbReference type="InterPro" id="IPR027417">
    <property type="entry name" value="P-loop_NTPase"/>
</dbReference>
<proteinExistence type="inferred from homology"/>
<dbReference type="KEGG" id="lmat:92512092"/>
<dbReference type="GO" id="GO:0036064">
    <property type="term" value="C:ciliary basal body"/>
    <property type="evidence" value="ECO:0007669"/>
    <property type="project" value="TreeGrafter"/>
</dbReference>
<dbReference type="OrthoDB" id="10263060at2759"/>
<comment type="caution">
    <text evidence="14">The sequence shown here is derived from an EMBL/GenBank/DDBJ whole genome shotgun (WGS) entry which is preliminary data.</text>
</comment>